<dbReference type="GO" id="GO:0071972">
    <property type="term" value="F:peptidoglycan L,D-transpeptidase activity"/>
    <property type="evidence" value="ECO:0007669"/>
    <property type="project" value="TreeGrafter"/>
</dbReference>
<dbReference type="Pfam" id="PF03734">
    <property type="entry name" value="YkuD"/>
    <property type="match status" value="1"/>
</dbReference>
<keyword evidence="10" id="KW-1185">Reference proteome</keyword>
<evidence type="ECO:0000256" key="7">
    <source>
        <dbReference type="SAM" id="MobiDB-lite"/>
    </source>
</evidence>
<dbReference type="CDD" id="cd16913">
    <property type="entry name" value="YkuD_like"/>
    <property type="match status" value="1"/>
</dbReference>
<name>A0A1G6HRD7_9ACTN</name>
<evidence type="ECO:0000256" key="5">
    <source>
        <dbReference type="ARBA" id="ARBA00023316"/>
    </source>
</evidence>
<keyword evidence="4 6" id="KW-0573">Peptidoglycan synthesis</keyword>
<dbReference type="PANTHER" id="PTHR30582">
    <property type="entry name" value="L,D-TRANSPEPTIDASE"/>
    <property type="match status" value="1"/>
</dbReference>
<comment type="pathway">
    <text evidence="1 6">Cell wall biogenesis; peptidoglycan biosynthesis.</text>
</comment>
<organism evidence="9 10">
    <name type="scientific">Parafannyhessea umbonata</name>
    <dbReference type="NCBI Taxonomy" id="604330"/>
    <lineage>
        <taxon>Bacteria</taxon>
        <taxon>Bacillati</taxon>
        <taxon>Actinomycetota</taxon>
        <taxon>Coriobacteriia</taxon>
        <taxon>Coriobacteriales</taxon>
        <taxon>Atopobiaceae</taxon>
        <taxon>Parafannyhessea</taxon>
    </lineage>
</organism>
<reference evidence="10" key="1">
    <citation type="submission" date="2016-10" db="EMBL/GenBank/DDBJ databases">
        <authorList>
            <person name="Varghese N."/>
            <person name="Submissions S."/>
        </authorList>
    </citation>
    <scope>NUCLEOTIDE SEQUENCE [LARGE SCALE GENOMIC DNA]</scope>
    <source>
        <strain evidence="10">DSM 22619</strain>
    </source>
</reference>
<sequence>MTQPTSAKHARKTKPAIGTTATKPAKSRRKAIPLLALGVAAALVAGQVAGASYYGSHFVPGTTVNGEDVSNLTEAQLAQQVAAKAASWKTTVAGQGLTLAIGADDIDLDVSPGNYARHAKSQTDAASWALDLAHPRHLTVSKTVSYNKEKLDALVDAAVQAHNQNATPPKNAWCTLNKKTSTFEVTQEALGTALDASVVKAQVEKDVVRLGSKVSLNRDALLRPQLTSRDAGLRKAVDTANAYADHAVTLTKDGRPLAKLDKKTVATWVRVGDDLSVSLDQGAIAQWANDSLAKKVAKSDEEHDYAIDAASLAASVADAVQGEKNGSLEVPLTVTATRPAQTPGHEGRGRHIDLNLSTQYARFYDKDGSVIWRSYFVSGNTSEGRGTPTGTFKINAKRTNETLIGADEDGDGEPDYKSHVTYWMPFVGNAVGLHDANWRSAFGGSIYSYAGSHGCVNLPPQAARELYGLVKVGDTVYVHS</sequence>
<evidence type="ECO:0000256" key="4">
    <source>
        <dbReference type="ARBA" id="ARBA00022984"/>
    </source>
</evidence>
<keyword evidence="2" id="KW-0808">Transferase</keyword>
<dbReference type="PROSITE" id="PS52029">
    <property type="entry name" value="LD_TPASE"/>
    <property type="match status" value="1"/>
</dbReference>
<feature type="active site" description="Nucleophile" evidence="6">
    <location>
        <position position="455"/>
    </location>
</feature>
<dbReference type="STRING" id="604330.SAMN04489857_0543"/>
<gene>
    <name evidence="9" type="ORF">SAMN04487824_10197</name>
</gene>
<dbReference type="Gene3D" id="2.40.440.10">
    <property type="entry name" value="L,D-transpeptidase catalytic domain-like"/>
    <property type="match status" value="1"/>
</dbReference>
<feature type="region of interest" description="Disordered" evidence="7">
    <location>
        <begin position="1"/>
        <end position="25"/>
    </location>
</feature>
<feature type="active site" description="Proton donor/acceptor" evidence="6">
    <location>
        <position position="434"/>
    </location>
</feature>
<dbReference type="Proteomes" id="UP000198528">
    <property type="component" value="Unassembled WGS sequence"/>
</dbReference>
<dbReference type="GO" id="GO:0018104">
    <property type="term" value="P:peptidoglycan-protein cross-linking"/>
    <property type="evidence" value="ECO:0007669"/>
    <property type="project" value="TreeGrafter"/>
</dbReference>
<accession>A0A1G6HRD7</accession>
<evidence type="ECO:0000256" key="3">
    <source>
        <dbReference type="ARBA" id="ARBA00022960"/>
    </source>
</evidence>
<dbReference type="RefSeq" id="WP_176763030.1">
    <property type="nucleotide sequence ID" value="NZ_FMZL01000001.1"/>
</dbReference>
<dbReference type="InterPro" id="IPR005490">
    <property type="entry name" value="LD_TPept_cat_dom"/>
</dbReference>
<feature type="domain" description="L,D-TPase catalytic" evidence="8">
    <location>
        <begin position="350"/>
        <end position="479"/>
    </location>
</feature>
<dbReference type="InterPro" id="IPR038063">
    <property type="entry name" value="Transpep_catalytic_dom"/>
</dbReference>
<dbReference type="SUPFAM" id="SSF141523">
    <property type="entry name" value="L,D-transpeptidase catalytic domain-like"/>
    <property type="match status" value="1"/>
</dbReference>
<protein>
    <submittedName>
        <fullName evidence="9">Putative peptidoglycan binding domain-containing protein</fullName>
    </submittedName>
</protein>
<proteinExistence type="predicted"/>
<evidence type="ECO:0000256" key="2">
    <source>
        <dbReference type="ARBA" id="ARBA00022679"/>
    </source>
</evidence>
<evidence type="ECO:0000259" key="8">
    <source>
        <dbReference type="PROSITE" id="PS52029"/>
    </source>
</evidence>
<dbReference type="GO" id="GO:0008360">
    <property type="term" value="P:regulation of cell shape"/>
    <property type="evidence" value="ECO:0007669"/>
    <property type="project" value="UniProtKB-UniRule"/>
</dbReference>
<dbReference type="GO" id="GO:0005576">
    <property type="term" value="C:extracellular region"/>
    <property type="evidence" value="ECO:0007669"/>
    <property type="project" value="TreeGrafter"/>
</dbReference>
<evidence type="ECO:0000256" key="6">
    <source>
        <dbReference type="PROSITE-ProRule" id="PRU01373"/>
    </source>
</evidence>
<evidence type="ECO:0000313" key="10">
    <source>
        <dbReference type="Proteomes" id="UP000198528"/>
    </source>
</evidence>
<dbReference type="AlphaFoldDB" id="A0A1G6HRD7"/>
<evidence type="ECO:0000313" key="9">
    <source>
        <dbReference type="EMBL" id="SDB96839.1"/>
    </source>
</evidence>
<dbReference type="PANTHER" id="PTHR30582:SF33">
    <property type="entry name" value="EXPORTED PROTEIN"/>
    <property type="match status" value="1"/>
</dbReference>
<dbReference type="GO" id="GO:0071555">
    <property type="term" value="P:cell wall organization"/>
    <property type="evidence" value="ECO:0007669"/>
    <property type="project" value="UniProtKB-UniRule"/>
</dbReference>
<evidence type="ECO:0000256" key="1">
    <source>
        <dbReference type="ARBA" id="ARBA00004752"/>
    </source>
</evidence>
<dbReference type="InterPro" id="IPR050979">
    <property type="entry name" value="LD-transpeptidase"/>
</dbReference>
<dbReference type="GO" id="GO:0016740">
    <property type="term" value="F:transferase activity"/>
    <property type="evidence" value="ECO:0007669"/>
    <property type="project" value="UniProtKB-KW"/>
</dbReference>
<dbReference type="UniPathway" id="UPA00219"/>
<keyword evidence="5 6" id="KW-0961">Cell wall biogenesis/degradation</keyword>
<keyword evidence="3 6" id="KW-0133">Cell shape</keyword>
<dbReference type="EMBL" id="FMZL01000001">
    <property type="protein sequence ID" value="SDB96839.1"/>
    <property type="molecule type" value="Genomic_DNA"/>
</dbReference>